<protein>
    <submittedName>
        <fullName evidence="1">Uncharacterized protein</fullName>
    </submittedName>
</protein>
<proteinExistence type="predicted"/>
<evidence type="ECO:0000313" key="1">
    <source>
        <dbReference type="EMBL" id="JAH37996.1"/>
    </source>
</evidence>
<dbReference type="AlphaFoldDB" id="A0A0E9S9P3"/>
<accession>A0A0E9S9P3</accession>
<reference evidence="1" key="2">
    <citation type="journal article" date="2015" name="Fish Shellfish Immunol.">
        <title>Early steps in the European eel (Anguilla anguilla)-Vibrio vulnificus interaction in the gills: Role of the RtxA13 toxin.</title>
        <authorList>
            <person name="Callol A."/>
            <person name="Pajuelo D."/>
            <person name="Ebbesson L."/>
            <person name="Teles M."/>
            <person name="MacKenzie S."/>
            <person name="Amaro C."/>
        </authorList>
    </citation>
    <scope>NUCLEOTIDE SEQUENCE</scope>
</reference>
<name>A0A0E9S9P3_ANGAN</name>
<organism evidence="1">
    <name type="scientific">Anguilla anguilla</name>
    <name type="common">European freshwater eel</name>
    <name type="synonym">Muraena anguilla</name>
    <dbReference type="NCBI Taxonomy" id="7936"/>
    <lineage>
        <taxon>Eukaryota</taxon>
        <taxon>Metazoa</taxon>
        <taxon>Chordata</taxon>
        <taxon>Craniata</taxon>
        <taxon>Vertebrata</taxon>
        <taxon>Euteleostomi</taxon>
        <taxon>Actinopterygii</taxon>
        <taxon>Neopterygii</taxon>
        <taxon>Teleostei</taxon>
        <taxon>Anguilliformes</taxon>
        <taxon>Anguillidae</taxon>
        <taxon>Anguilla</taxon>
    </lineage>
</organism>
<sequence>MKCRNLVAFKCLLCTQEDIFSTLFSFSTTKISGKLAYTQNI</sequence>
<dbReference type="EMBL" id="GBXM01070581">
    <property type="protein sequence ID" value="JAH37996.1"/>
    <property type="molecule type" value="Transcribed_RNA"/>
</dbReference>
<reference evidence="1" key="1">
    <citation type="submission" date="2014-11" db="EMBL/GenBank/DDBJ databases">
        <authorList>
            <person name="Amaro Gonzalez C."/>
        </authorList>
    </citation>
    <scope>NUCLEOTIDE SEQUENCE</scope>
</reference>